<dbReference type="RefSeq" id="WP_015214743.1">
    <property type="nucleotide sequence ID" value="NC_019771.1"/>
</dbReference>
<protein>
    <submittedName>
        <fullName evidence="2">Uncharacterized protein</fullName>
    </submittedName>
</protein>
<gene>
    <name evidence="2" type="ordered locus">Anacy_2671</name>
</gene>
<keyword evidence="3" id="KW-1185">Reference proteome</keyword>
<organism evidence="2 3">
    <name type="scientific">Anabaena cylindrica (strain ATCC 27899 / PCC 7122)</name>
    <dbReference type="NCBI Taxonomy" id="272123"/>
    <lineage>
        <taxon>Bacteria</taxon>
        <taxon>Bacillati</taxon>
        <taxon>Cyanobacteriota</taxon>
        <taxon>Cyanophyceae</taxon>
        <taxon>Nostocales</taxon>
        <taxon>Nostocaceae</taxon>
        <taxon>Anabaena</taxon>
    </lineage>
</organism>
<dbReference type="eggNOG" id="COG3224">
    <property type="taxonomic scope" value="Bacteria"/>
</dbReference>
<proteinExistence type="predicted"/>
<feature type="transmembrane region" description="Helical" evidence="1">
    <location>
        <begin position="12"/>
        <end position="34"/>
    </location>
</feature>
<evidence type="ECO:0000313" key="2">
    <source>
        <dbReference type="EMBL" id="AFZ58108.1"/>
    </source>
</evidence>
<keyword evidence="1" id="KW-1133">Transmembrane helix</keyword>
<dbReference type="Proteomes" id="UP000010474">
    <property type="component" value="Chromosome"/>
</dbReference>
<dbReference type="PATRIC" id="fig|272123.3.peg.2913"/>
<dbReference type="AlphaFoldDB" id="K9ZFV8"/>
<feature type="transmembrane region" description="Helical" evidence="1">
    <location>
        <begin position="170"/>
        <end position="192"/>
    </location>
</feature>
<feature type="transmembrane region" description="Helical" evidence="1">
    <location>
        <begin position="104"/>
        <end position="125"/>
    </location>
</feature>
<sequence length="198" mass="21844">MQLAFKHTKYSFFSFTFLWTFATLIGFLLSLFLIEIGEKEYIGVMEATIGGLAIALPQSYILKQKIFPLGWILSTLLGWALIVAIGIGAVGWCVPSTELLPMRIFLGIISGGTGGFVIGLTQWWLAIPQSVPWTWCWMFVSSASWAVAVPLGSILGLSLRRFTRLFFGEVVGLVLTWLVVGILTGISAYKLFKITPKS</sequence>
<accession>K9ZFV8</accession>
<dbReference type="STRING" id="272123.Anacy_2671"/>
<name>K9ZFV8_ANACC</name>
<feature type="transmembrane region" description="Helical" evidence="1">
    <location>
        <begin position="41"/>
        <end position="62"/>
    </location>
</feature>
<dbReference type="OrthoDB" id="510168at2"/>
<dbReference type="KEGG" id="acy:Anacy_2671"/>
<dbReference type="HOGENOM" id="CLU_116633_0_0_3"/>
<evidence type="ECO:0000256" key="1">
    <source>
        <dbReference type="SAM" id="Phobius"/>
    </source>
</evidence>
<reference evidence="3" key="1">
    <citation type="journal article" date="2013" name="Proc. Natl. Acad. Sci. U.S.A.">
        <title>Improving the coverage of the cyanobacterial phylum using diversity-driven genome sequencing.</title>
        <authorList>
            <person name="Shih P.M."/>
            <person name="Wu D."/>
            <person name="Latifi A."/>
            <person name="Axen S.D."/>
            <person name="Fewer D.P."/>
            <person name="Talla E."/>
            <person name="Calteau A."/>
            <person name="Cai F."/>
            <person name="Tandeau de Marsac N."/>
            <person name="Rippka R."/>
            <person name="Herdman M."/>
            <person name="Sivonen K."/>
            <person name="Coursin T."/>
            <person name="Laurent T."/>
            <person name="Goodwin L."/>
            <person name="Nolan M."/>
            <person name="Davenport K.W."/>
            <person name="Han C.S."/>
            <person name="Rubin E.M."/>
            <person name="Eisen J.A."/>
            <person name="Woyke T."/>
            <person name="Gugger M."/>
            <person name="Kerfeld C.A."/>
        </authorList>
    </citation>
    <scope>NUCLEOTIDE SEQUENCE [LARGE SCALE GENOMIC DNA]</scope>
    <source>
        <strain evidence="3">ATCC 27899 / PCC 7122</strain>
    </source>
</reference>
<feature type="transmembrane region" description="Helical" evidence="1">
    <location>
        <begin position="68"/>
        <end position="92"/>
    </location>
</feature>
<keyword evidence="1" id="KW-0812">Transmembrane</keyword>
<dbReference type="EMBL" id="CP003659">
    <property type="protein sequence ID" value="AFZ58108.1"/>
    <property type="molecule type" value="Genomic_DNA"/>
</dbReference>
<feature type="transmembrane region" description="Helical" evidence="1">
    <location>
        <begin position="137"/>
        <end position="158"/>
    </location>
</feature>
<keyword evidence="1" id="KW-0472">Membrane</keyword>
<evidence type="ECO:0000313" key="3">
    <source>
        <dbReference type="Proteomes" id="UP000010474"/>
    </source>
</evidence>